<organism evidence="3">
    <name type="scientific">uncultured korarchaeote</name>
    <dbReference type="NCBI Taxonomy" id="161241"/>
    <lineage>
        <taxon>Archaea</taxon>
        <taxon>Thermoproteota</taxon>
        <taxon>environmental samples</taxon>
    </lineage>
</organism>
<evidence type="ECO:0000256" key="2">
    <source>
        <dbReference type="ARBA" id="ARBA00023274"/>
    </source>
</evidence>
<sequence>MPRRVKKAPKNIYEVIATNIFKNRVLGETWASKPEALIGRKIEISVADTTGNFTHENYKMWFKIISYDESKAYATFVKEALRADYVRSIIRRRTSRVDVFTRGETSDGHLIHYFNLIVTERRVRKSKEQAIRRIANQIMTDLIPKLTIDELVISAIFSEPYDIRRTIIREAGRITRIQLVEPLKIEVIKLPAKISEGGKIVESIAVSSG</sequence>
<dbReference type="GO" id="GO:0005840">
    <property type="term" value="C:ribosome"/>
    <property type="evidence" value="ECO:0007669"/>
    <property type="project" value="UniProtKB-KW"/>
</dbReference>
<proteinExistence type="predicted"/>
<dbReference type="EMBL" id="KX765062">
    <property type="protein sequence ID" value="AOZ56148.1"/>
    <property type="molecule type" value="Genomic_DNA"/>
</dbReference>
<protein>
    <submittedName>
        <fullName evidence="3">Ribosomal protein S3AE</fullName>
    </submittedName>
</protein>
<keyword evidence="2" id="KW-0687">Ribonucleoprotein</keyword>
<dbReference type="GO" id="GO:1990904">
    <property type="term" value="C:ribonucleoprotein complex"/>
    <property type="evidence" value="ECO:0007669"/>
    <property type="project" value="UniProtKB-KW"/>
</dbReference>
<keyword evidence="1 3" id="KW-0689">Ribosomal protein</keyword>
<evidence type="ECO:0000313" key="3">
    <source>
        <dbReference type="EMBL" id="AOZ56148.1"/>
    </source>
</evidence>
<evidence type="ECO:0000256" key="1">
    <source>
        <dbReference type="ARBA" id="ARBA00022980"/>
    </source>
</evidence>
<accession>A0A1L2JK95</accession>
<dbReference type="InterPro" id="IPR001593">
    <property type="entry name" value="Ribosomal_eS1"/>
</dbReference>
<dbReference type="SMART" id="SM01397">
    <property type="entry name" value="Ribosomal_S3Ae"/>
    <property type="match status" value="1"/>
</dbReference>
<reference evidence="3" key="1">
    <citation type="journal article" date="2017" name="Nature">
        <title>Metagenomic exploration of ASGARD archaea illuminates the origin of cellular complexity in eukaryotes.</title>
        <authorList>
            <person name="Zaremba-Niedzwiedzka K."/>
            <person name="Caceres E.F."/>
            <person name="Saw J.H.W."/>
            <person name="Backstrom D."/>
            <person name="Juzokaite L."/>
            <person name="Vancaester E."/>
            <person name="Seitz K.W."/>
            <person name="Anantharaman K."/>
            <person name="Starnawski P."/>
            <person name="Kjeldsen K.U."/>
            <person name="Stott M.B."/>
            <person name="Nunoura T."/>
            <person name="Banfield J.F."/>
            <person name="Schramm A."/>
            <person name="Baker B.J."/>
            <person name="Spang A."/>
            <person name="Ettema T.J.G."/>
        </authorList>
    </citation>
    <scope>NUCLEOTIDE SEQUENCE</scope>
    <source>
        <strain evidence="3">TIV_1</strain>
    </source>
</reference>
<dbReference type="Pfam" id="PF01015">
    <property type="entry name" value="Ribosomal_S3Ae"/>
    <property type="match status" value="1"/>
</dbReference>
<dbReference type="GO" id="GO:0003735">
    <property type="term" value="F:structural constituent of ribosome"/>
    <property type="evidence" value="ECO:0007669"/>
    <property type="project" value="InterPro"/>
</dbReference>
<dbReference type="AlphaFoldDB" id="A0A1L2JK95"/>
<dbReference type="GO" id="GO:0006412">
    <property type="term" value="P:translation"/>
    <property type="evidence" value="ECO:0007669"/>
    <property type="project" value="InterPro"/>
</dbReference>
<name>A0A1L2JK95_9CREN</name>